<name>A0ABN9TYT0_9DINO</name>
<accession>A0ABN9TYT0</accession>
<evidence type="ECO:0000313" key="1">
    <source>
        <dbReference type="EMBL" id="CAK0851259.1"/>
    </source>
</evidence>
<protein>
    <submittedName>
        <fullName evidence="1">Uncharacterized protein</fullName>
    </submittedName>
</protein>
<evidence type="ECO:0000313" key="2">
    <source>
        <dbReference type="Proteomes" id="UP001189429"/>
    </source>
</evidence>
<dbReference type="InterPro" id="IPR008991">
    <property type="entry name" value="Translation_prot_SH3-like_sf"/>
</dbReference>
<dbReference type="Gene3D" id="2.30.30.30">
    <property type="match status" value="1"/>
</dbReference>
<dbReference type="SUPFAM" id="SSF50104">
    <property type="entry name" value="Translation proteins SH3-like domain"/>
    <property type="match status" value="1"/>
</dbReference>
<comment type="caution">
    <text evidence="1">The sequence shown here is derived from an EMBL/GenBank/DDBJ whole genome shotgun (WGS) entry which is preliminary data.</text>
</comment>
<dbReference type="InterPro" id="IPR020599">
    <property type="entry name" value="Transl_elong_fac_P/YeiP"/>
</dbReference>
<reference evidence="1" key="1">
    <citation type="submission" date="2023-10" db="EMBL/GenBank/DDBJ databases">
        <authorList>
            <person name="Chen Y."/>
            <person name="Shah S."/>
            <person name="Dougan E. K."/>
            <person name="Thang M."/>
            <person name="Chan C."/>
        </authorList>
    </citation>
    <scope>NUCLEOTIDE SEQUENCE [LARGE SCALE GENOMIC DNA]</scope>
</reference>
<dbReference type="InterPro" id="IPR014722">
    <property type="entry name" value="Rib_uL2_dom2"/>
</dbReference>
<organism evidence="1 2">
    <name type="scientific">Prorocentrum cordatum</name>
    <dbReference type="NCBI Taxonomy" id="2364126"/>
    <lineage>
        <taxon>Eukaryota</taxon>
        <taxon>Sar</taxon>
        <taxon>Alveolata</taxon>
        <taxon>Dinophyceae</taxon>
        <taxon>Prorocentrales</taxon>
        <taxon>Prorocentraceae</taxon>
        <taxon>Prorocentrum</taxon>
    </lineage>
</organism>
<dbReference type="PANTHER" id="PTHR30053">
    <property type="entry name" value="ELONGATION FACTOR P"/>
    <property type="match status" value="1"/>
</dbReference>
<dbReference type="EMBL" id="CAUYUJ010015221">
    <property type="protein sequence ID" value="CAK0851259.1"/>
    <property type="molecule type" value="Genomic_DNA"/>
</dbReference>
<sequence length="165" mass="18564">MWALCARAGRASARGALRDARAGGVPQLRWSSREPLAITEVRKGMILCEKGGEYWEVKEWAPQKQGRGAASYNITYEDLETGKEKVHKYGASAKCYKLTPDRAECTVMYFTGEGKEEKKVVLADEEFNELEVPLSRFHSGKPEEGAKVVLYKDEEAIVKVTMMRQ</sequence>
<dbReference type="Proteomes" id="UP001189429">
    <property type="component" value="Unassembled WGS sequence"/>
</dbReference>
<gene>
    <name evidence="1" type="ORF">PCOR1329_LOCUS43444</name>
</gene>
<proteinExistence type="predicted"/>
<dbReference type="PANTHER" id="PTHR30053:SF14">
    <property type="entry name" value="TRANSLATION ELONGATION FACTOR KOW-LIKE DOMAIN-CONTAINING PROTEIN"/>
    <property type="match status" value="1"/>
</dbReference>
<keyword evidence="2" id="KW-1185">Reference proteome</keyword>